<dbReference type="InterPro" id="IPR014710">
    <property type="entry name" value="RmlC-like_jellyroll"/>
</dbReference>
<keyword evidence="6" id="KW-0418">Kinase</keyword>
<evidence type="ECO:0000313" key="7">
    <source>
        <dbReference type="Proteomes" id="UP000192907"/>
    </source>
</evidence>
<dbReference type="InterPro" id="IPR004358">
    <property type="entry name" value="Sig_transdc_His_kin-like_C"/>
</dbReference>
<evidence type="ECO:0000259" key="5">
    <source>
        <dbReference type="PROSITE" id="PS50109"/>
    </source>
</evidence>
<dbReference type="GO" id="GO:0000155">
    <property type="term" value="F:phosphorelay sensor kinase activity"/>
    <property type="evidence" value="ECO:0007669"/>
    <property type="project" value="InterPro"/>
</dbReference>
<evidence type="ECO:0000256" key="3">
    <source>
        <dbReference type="ARBA" id="ARBA00022553"/>
    </source>
</evidence>
<dbReference type="PANTHER" id="PTHR43065:SF48">
    <property type="entry name" value="HISTIDINE KINASE"/>
    <property type="match status" value="1"/>
</dbReference>
<dbReference type="PRINTS" id="PR00344">
    <property type="entry name" value="BCTRLSENSOR"/>
</dbReference>
<dbReference type="PROSITE" id="PS50109">
    <property type="entry name" value="HIS_KIN"/>
    <property type="match status" value="1"/>
</dbReference>
<feature type="domain" description="Histidine kinase" evidence="5">
    <location>
        <begin position="425"/>
        <end position="637"/>
    </location>
</feature>
<dbReference type="EC" id="2.7.13.3" evidence="2"/>
<evidence type="ECO:0000256" key="2">
    <source>
        <dbReference type="ARBA" id="ARBA00012438"/>
    </source>
</evidence>
<dbReference type="CDD" id="cd00075">
    <property type="entry name" value="HATPase"/>
    <property type="match status" value="1"/>
</dbReference>
<dbReference type="Gene3D" id="2.60.120.10">
    <property type="entry name" value="Jelly Rolls"/>
    <property type="match status" value="1"/>
</dbReference>
<dbReference type="SUPFAM" id="SSF51206">
    <property type="entry name" value="cAMP-binding domain-like"/>
    <property type="match status" value="1"/>
</dbReference>
<accession>A0A1Y6BRM0</accession>
<dbReference type="STRING" id="1513793.SAMN06296036_106112"/>
<sequence length="640" mass="72299">MTHRKTIQISLLSKSQNLSDLVQSEIHDLFGTQIELNIISERPVVEDNELLQPIFLADGQLGKKALLDFFAKSPDPSFKVLLAQESDFSLIKDMMNTDLDIRLIAVPWEQADFYRTVKDLLSDYFLHHAFDQVEYYENLVSHRRYRQALYDKETERASLAKNFEELKGSLIAPQKHSNQELTASLRESMNRLKLEPTLSTLIVQHPAGTQICQEGKPLDILCVILSGTVSHRKRDHDLSETEVMREGPGSILGSMAHFLGNKAYTSIFAEEDLELLQLNSETLELILNHSQEFTVQFINILLRQISGRVRLHVETNLQLQKALADLKAIQIKLVDTEKMATLGQLVAGIAHELNNPVAAIMSSIPQLGECLESIVNSNGHEGDFRWRAFEQGYQLASLSSRDLRQRRRDLEKMGLPESAATEFAEMSFHDRDILKAILKEFETYQKATGILQSYFQTGRFLKTIASSSQRLDNLVRSLRNYAKPGKREREPVDIHQGIEETLLMLQHRIKLVSVVKDYGTLSPVMGYPSKLNQVWTNIINNALDAMESQDTQNIRISTVAKENYVEVAFHDNGIGMSDVQLEKAFDLYFSTKKQGQVGMGLGLPICKSIVMEHGGDIRIASKVHQGTTVTVRIPTIGGRL</sequence>
<evidence type="ECO:0000259" key="4">
    <source>
        <dbReference type="PROSITE" id="PS50042"/>
    </source>
</evidence>
<dbReference type="AlphaFoldDB" id="A0A1Y6BRM0"/>
<protein>
    <recommendedName>
        <fullName evidence="2">histidine kinase</fullName>
        <ecNumber evidence="2">2.7.13.3</ecNumber>
    </recommendedName>
</protein>
<dbReference type="PANTHER" id="PTHR43065">
    <property type="entry name" value="SENSOR HISTIDINE KINASE"/>
    <property type="match status" value="1"/>
</dbReference>
<feature type="domain" description="Cyclic nucleotide-binding" evidence="4">
    <location>
        <begin position="181"/>
        <end position="304"/>
    </location>
</feature>
<dbReference type="Gene3D" id="3.30.565.10">
    <property type="entry name" value="Histidine kinase-like ATPase, C-terminal domain"/>
    <property type="match status" value="1"/>
</dbReference>
<dbReference type="SUPFAM" id="SSF55874">
    <property type="entry name" value="ATPase domain of HSP90 chaperone/DNA topoisomerase II/histidine kinase"/>
    <property type="match status" value="1"/>
</dbReference>
<dbReference type="InterPro" id="IPR003661">
    <property type="entry name" value="HisK_dim/P_dom"/>
</dbReference>
<gene>
    <name evidence="6" type="ORF">SAMN06296036_106112</name>
</gene>
<dbReference type="CDD" id="cd00038">
    <property type="entry name" value="CAP_ED"/>
    <property type="match status" value="1"/>
</dbReference>
<dbReference type="InterPro" id="IPR036890">
    <property type="entry name" value="HATPase_C_sf"/>
</dbReference>
<dbReference type="Pfam" id="PF02518">
    <property type="entry name" value="HATPase_c"/>
    <property type="match status" value="1"/>
</dbReference>
<name>A0A1Y6BRM0_9BACT</name>
<dbReference type="CDD" id="cd00082">
    <property type="entry name" value="HisKA"/>
    <property type="match status" value="1"/>
</dbReference>
<dbReference type="InterPro" id="IPR036097">
    <property type="entry name" value="HisK_dim/P_sf"/>
</dbReference>
<dbReference type="Proteomes" id="UP000192907">
    <property type="component" value="Unassembled WGS sequence"/>
</dbReference>
<dbReference type="Gene3D" id="1.10.287.130">
    <property type="match status" value="1"/>
</dbReference>
<dbReference type="SMART" id="SM00387">
    <property type="entry name" value="HATPase_c"/>
    <property type="match status" value="1"/>
</dbReference>
<dbReference type="OrthoDB" id="9772100at2"/>
<dbReference type="PROSITE" id="PS50042">
    <property type="entry name" value="CNMP_BINDING_3"/>
    <property type="match status" value="1"/>
</dbReference>
<keyword evidence="3" id="KW-0597">Phosphoprotein</keyword>
<evidence type="ECO:0000256" key="1">
    <source>
        <dbReference type="ARBA" id="ARBA00000085"/>
    </source>
</evidence>
<dbReference type="InterPro" id="IPR005467">
    <property type="entry name" value="His_kinase_dom"/>
</dbReference>
<evidence type="ECO:0000313" key="6">
    <source>
        <dbReference type="EMBL" id="SMF17414.1"/>
    </source>
</evidence>
<dbReference type="InterPro" id="IPR018490">
    <property type="entry name" value="cNMP-bd_dom_sf"/>
</dbReference>
<dbReference type="SMART" id="SM00100">
    <property type="entry name" value="cNMP"/>
    <property type="match status" value="1"/>
</dbReference>
<dbReference type="InterPro" id="IPR003594">
    <property type="entry name" value="HATPase_dom"/>
</dbReference>
<comment type="catalytic activity">
    <reaction evidence="1">
        <text>ATP + protein L-histidine = ADP + protein N-phospho-L-histidine.</text>
        <dbReference type="EC" id="2.7.13.3"/>
    </reaction>
</comment>
<organism evidence="6 7">
    <name type="scientific">Pseudobacteriovorax antillogorgiicola</name>
    <dbReference type="NCBI Taxonomy" id="1513793"/>
    <lineage>
        <taxon>Bacteria</taxon>
        <taxon>Pseudomonadati</taxon>
        <taxon>Bdellovibrionota</taxon>
        <taxon>Oligoflexia</taxon>
        <taxon>Oligoflexales</taxon>
        <taxon>Pseudobacteriovoracaceae</taxon>
        <taxon>Pseudobacteriovorax</taxon>
    </lineage>
</organism>
<dbReference type="RefSeq" id="WP_132317923.1">
    <property type="nucleotide sequence ID" value="NZ_FWZT01000006.1"/>
</dbReference>
<proteinExistence type="predicted"/>
<dbReference type="EMBL" id="FWZT01000006">
    <property type="protein sequence ID" value="SMF17414.1"/>
    <property type="molecule type" value="Genomic_DNA"/>
</dbReference>
<keyword evidence="6" id="KW-0808">Transferase</keyword>
<dbReference type="SUPFAM" id="SSF47384">
    <property type="entry name" value="Homodimeric domain of signal transducing histidine kinase"/>
    <property type="match status" value="1"/>
</dbReference>
<keyword evidence="7" id="KW-1185">Reference proteome</keyword>
<dbReference type="InterPro" id="IPR000595">
    <property type="entry name" value="cNMP-bd_dom"/>
</dbReference>
<dbReference type="Pfam" id="PF00027">
    <property type="entry name" value="cNMP_binding"/>
    <property type="match status" value="1"/>
</dbReference>
<reference evidence="7" key="1">
    <citation type="submission" date="2017-04" db="EMBL/GenBank/DDBJ databases">
        <authorList>
            <person name="Varghese N."/>
            <person name="Submissions S."/>
        </authorList>
    </citation>
    <scope>NUCLEOTIDE SEQUENCE [LARGE SCALE GENOMIC DNA]</scope>
    <source>
        <strain evidence="7">RKEM611</strain>
    </source>
</reference>